<evidence type="ECO:0000259" key="2">
    <source>
        <dbReference type="PROSITE" id="PS51695"/>
    </source>
</evidence>
<keyword evidence="4" id="KW-1185">Reference proteome</keyword>
<dbReference type="GO" id="GO:0004252">
    <property type="term" value="F:serine-type endopeptidase activity"/>
    <property type="evidence" value="ECO:0007669"/>
    <property type="project" value="InterPro"/>
</dbReference>
<dbReference type="Proteomes" id="UP000235672">
    <property type="component" value="Unassembled WGS sequence"/>
</dbReference>
<dbReference type="InterPro" id="IPR030400">
    <property type="entry name" value="Sedolisin_dom"/>
</dbReference>
<sequence>MDLGTAPNHRAICLSTTQIMSTQGSLSGLETFDNLNLEYENASHTTYSRKPALQKVPLCFDISPRIIQLARSGFKGLFSVSDMLCYRPDGSFAAVFMIFSHLQLSYAGFSSAALKLAIGLVYPQQVTNYQVGDLIEGGALTTSYCTYDGGGPRQSDNLFSVDPQYPDPLPGRYKSKDCGTLKSTHVLSFSDSVDEALFPPSAMIRECHEYMKLGLQGVTIIVSSGDSGVAGREGGCCINPGYAPSADGSIISLYINSTTGFPATTGKTFVPHFPDSCPYLTSVGATMIKPNSSVKTPEQAAKKLGPVPFYSGGGFSNHLPPYTPAQYNNTRRVRGIPDVSANGLNVLIAVGGKWVLSGGTSTSAPIVGSIITLINEQRIKAGKGPSKEEKPGCGTNGFDAVEGWDPVTGLRTLDLEKLLRVWMALP</sequence>
<dbReference type="PANTHER" id="PTHR14218">
    <property type="entry name" value="PROTEASE S8 TRIPEPTIDYL PEPTIDASE I CLN2"/>
    <property type="match status" value="1"/>
</dbReference>
<dbReference type="GO" id="GO:0008240">
    <property type="term" value="F:tripeptidyl-peptidase activity"/>
    <property type="evidence" value="ECO:0007669"/>
    <property type="project" value="TreeGrafter"/>
</dbReference>
<dbReference type="GO" id="GO:0006508">
    <property type="term" value="P:proteolysis"/>
    <property type="evidence" value="ECO:0007669"/>
    <property type="project" value="InterPro"/>
</dbReference>
<accession>A0A2J6PDE6</accession>
<dbReference type="STRING" id="1745343.A0A2J6PDE6"/>
<dbReference type="PROSITE" id="PS51695">
    <property type="entry name" value="SEDOLISIN"/>
    <property type="match status" value="1"/>
</dbReference>
<dbReference type="OrthoDB" id="540004at2759"/>
<feature type="domain" description="Peptidase S53" evidence="2">
    <location>
        <begin position="47"/>
        <end position="426"/>
    </location>
</feature>
<protein>
    <submittedName>
        <fullName evidence="3">Subtilisin-like protein</fullName>
    </submittedName>
</protein>
<name>A0A2J6PDE6_9HELO</name>
<dbReference type="EMBL" id="KZ613574">
    <property type="protein sequence ID" value="PMD12023.1"/>
    <property type="molecule type" value="Genomic_DNA"/>
</dbReference>
<dbReference type="SUPFAM" id="SSF52743">
    <property type="entry name" value="Subtilisin-like"/>
    <property type="match status" value="1"/>
</dbReference>
<comment type="caution">
    <text evidence="1">Lacks conserved residue(s) required for the propagation of feature annotation.</text>
</comment>
<gene>
    <name evidence="3" type="ORF">NA56DRAFT_713608</name>
</gene>
<organism evidence="3 4">
    <name type="scientific">Hyaloscypha hepaticicola</name>
    <dbReference type="NCBI Taxonomy" id="2082293"/>
    <lineage>
        <taxon>Eukaryota</taxon>
        <taxon>Fungi</taxon>
        <taxon>Dikarya</taxon>
        <taxon>Ascomycota</taxon>
        <taxon>Pezizomycotina</taxon>
        <taxon>Leotiomycetes</taxon>
        <taxon>Helotiales</taxon>
        <taxon>Hyaloscyphaceae</taxon>
        <taxon>Hyaloscypha</taxon>
    </lineage>
</organism>
<proteinExistence type="predicted"/>
<dbReference type="AlphaFoldDB" id="A0A2J6PDE6"/>
<dbReference type="CDD" id="cd04056">
    <property type="entry name" value="Peptidases_S53"/>
    <property type="match status" value="1"/>
</dbReference>
<reference evidence="3 4" key="1">
    <citation type="submission" date="2016-05" db="EMBL/GenBank/DDBJ databases">
        <title>A degradative enzymes factory behind the ericoid mycorrhizal symbiosis.</title>
        <authorList>
            <consortium name="DOE Joint Genome Institute"/>
            <person name="Martino E."/>
            <person name="Morin E."/>
            <person name="Grelet G."/>
            <person name="Kuo A."/>
            <person name="Kohler A."/>
            <person name="Daghino S."/>
            <person name="Barry K."/>
            <person name="Choi C."/>
            <person name="Cichocki N."/>
            <person name="Clum A."/>
            <person name="Copeland A."/>
            <person name="Hainaut M."/>
            <person name="Haridas S."/>
            <person name="Labutti K."/>
            <person name="Lindquist E."/>
            <person name="Lipzen A."/>
            <person name="Khouja H.-R."/>
            <person name="Murat C."/>
            <person name="Ohm R."/>
            <person name="Olson A."/>
            <person name="Spatafora J."/>
            <person name="Veneault-Fourrey C."/>
            <person name="Henrissat B."/>
            <person name="Grigoriev I."/>
            <person name="Martin F."/>
            <person name="Perotto S."/>
        </authorList>
    </citation>
    <scope>NUCLEOTIDE SEQUENCE [LARGE SCALE GENOMIC DNA]</scope>
    <source>
        <strain evidence="3 4">UAMH 7357</strain>
    </source>
</reference>
<evidence type="ECO:0000313" key="4">
    <source>
        <dbReference type="Proteomes" id="UP000235672"/>
    </source>
</evidence>
<dbReference type="Gene3D" id="3.40.50.200">
    <property type="entry name" value="Peptidase S8/S53 domain"/>
    <property type="match status" value="1"/>
</dbReference>
<evidence type="ECO:0000313" key="3">
    <source>
        <dbReference type="EMBL" id="PMD12023.1"/>
    </source>
</evidence>
<dbReference type="InterPro" id="IPR050819">
    <property type="entry name" value="Tripeptidyl-peptidase_I"/>
</dbReference>
<dbReference type="InterPro" id="IPR036852">
    <property type="entry name" value="Peptidase_S8/S53_dom_sf"/>
</dbReference>
<dbReference type="PANTHER" id="PTHR14218:SF19">
    <property type="entry name" value="SERINE PROTEASE AORO, PUTATIVE (AFU_ORTHOLOGUE AFUA_6G10250)-RELATED"/>
    <property type="match status" value="1"/>
</dbReference>
<evidence type="ECO:0000256" key="1">
    <source>
        <dbReference type="PROSITE-ProRule" id="PRU01032"/>
    </source>
</evidence>